<dbReference type="Proteomes" id="UP001215598">
    <property type="component" value="Unassembled WGS sequence"/>
</dbReference>
<reference evidence="1" key="1">
    <citation type="submission" date="2023-03" db="EMBL/GenBank/DDBJ databases">
        <title>Massive genome expansion in bonnet fungi (Mycena s.s.) driven by repeated elements and novel gene families across ecological guilds.</title>
        <authorList>
            <consortium name="Lawrence Berkeley National Laboratory"/>
            <person name="Harder C.B."/>
            <person name="Miyauchi S."/>
            <person name="Viragh M."/>
            <person name="Kuo A."/>
            <person name="Thoen E."/>
            <person name="Andreopoulos B."/>
            <person name="Lu D."/>
            <person name="Skrede I."/>
            <person name="Drula E."/>
            <person name="Henrissat B."/>
            <person name="Morin E."/>
            <person name="Kohler A."/>
            <person name="Barry K."/>
            <person name="LaButti K."/>
            <person name="Morin E."/>
            <person name="Salamov A."/>
            <person name="Lipzen A."/>
            <person name="Mereny Z."/>
            <person name="Hegedus B."/>
            <person name="Baldrian P."/>
            <person name="Stursova M."/>
            <person name="Weitz H."/>
            <person name="Taylor A."/>
            <person name="Grigoriev I.V."/>
            <person name="Nagy L.G."/>
            <person name="Martin F."/>
            <person name="Kauserud H."/>
        </authorList>
    </citation>
    <scope>NUCLEOTIDE SEQUENCE</scope>
    <source>
        <strain evidence="1">CBHHK182m</strain>
    </source>
</reference>
<proteinExistence type="predicted"/>
<accession>A0AAD7H7R2</accession>
<dbReference type="EMBL" id="JARKIB010000324">
    <property type="protein sequence ID" value="KAJ7714494.1"/>
    <property type="molecule type" value="Genomic_DNA"/>
</dbReference>
<gene>
    <name evidence="1" type="ORF">B0H16DRAFT_1477971</name>
</gene>
<keyword evidence="2" id="KW-1185">Reference proteome</keyword>
<evidence type="ECO:0000313" key="2">
    <source>
        <dbReference type="Proteomes" id="UP001215598"/>
    </source>
</evidence>
<name>A0AAD7H7R2_9AGAR</name>
<sequence length="208" mass="23780">MYTLEEKSNSGFGAFERRESNPVLLPKKDPKVLFSAGVRRATTFDFFTVVLGCLSRRVNGLRNCQGQKNGHHTWNLCFRAQMQRLQQRENNVAEVKEHLVWYVARVQTPLTIERRAEGWIKYVATITPIRTPGVEPGLPAEARLKFLFSADVRRAPRSTSSVWCWPVQLSEEIVYYATNLESIELDLGQAATVKPMKSPMRTSPEERP</sequence>
<organism evidence="1 2">
    <name type="scientific">Mycena metata</name>
    <dbReference type="NCBI Taxonomy" id="1033252"/>
    <lineage>
        <taxon>Eukaryota</taxon>
        <taxon>Fungi</taxon>
        <taxon>Dikarya</taxon>
        <taxon>Basidiomycota</taxon>
        <taxon>Agaricomycotina</taxon>
        <taxon>Agaricomycetes</taxon>
        <taxon>Agaricomycetidae</taxon>
        <taxon>Agaricales</taxon>
        <taxon>Marasmiineae</taxon>
        <taxon>Mycenaceae</taxon>
        <taxon>Mycena</taxon>
    </lineage>
</organism>
<protein>
    <submittedName>
        <fullName evidence="1">Uncharacterized protein</fullName>
    </submittedName>
</protein>
<comment type="caution">
    <text evidence="1">The sequence shown here is derived from an EMBL/GenBank/DDBJ whole genome shotgun (WGS) entry which is preliminary data.</text>
</comment>
<dbReference type="AlphaFoldDB" id="A0AAD7H7R2"/>
<evidence type="ECO:0000313" key="1">
    <source>
        <dbReference type="EMBL" id="KAJ7714494.1"/>
    </source>
</evidence>